<evidence type="ECO:0000256" key="12">
    <source>
        <dbReference type="PIRSR" id="PIRSR005557-2"/>
    </source>
</evidence>
<dbReference type="GO" id="GO:0009311">
    <property type="term" value="P:oligosaccharide metabolic process"/>
    <property type="evidence" value="ECO:0007669"/>
    <property type="project" value="TreeGrafter"/>
</dbReference>
<comment type="subcellular location">
    <subcellularLocation>
        <location evidence="1">Golgi apparatus membrane</location>
        <topology evidence="1">Single-pass type II membrane protein</topology>
    </subcellularLocation>
</comment>
<keyword evidence="8" id="KW-0333">Golgi apparatus</keyword>
<evidence type="ECO:0000256" key="9">
    <source>
        <dbReference type="ARBA" id="ARBA00023136"/>
    </source>
</evidence>
<evidence type="ECO:0000256" key="3">
    <source>
        <dbReference type="ARBA" id="ARBA00022676"/>
    </source>
</evidence>
<keyword evidence="6" id="KW-0735">Signal-anchor</keyword>
<dbReference type="InterPro" id="IPR001675">
    <property type="entry name" value="Glyco_trans_29"/>
</dbReference>
<keyword evidence="5" id="KW-0812">Transmembrane</keyword>
<evidence type="ECO:0000256" key="6">
    <source>
        <dbReference type="ARBA" id="ARBA00022968"/>
    </source>
</evidence>
<keyword evidence="14" id="KW-1185">Reference proteome</keyword>
<evidence type="ECO:0000256" key="1">
    <source>
        <dbReference type="ARBA" id="ARBA00004323"/>
    </source>
</evidence>
<keyword evidence="10" id="KW-1015">Disulfide bond</keyword>
<dbReference type="GO" id="GO:0006491">
    <property type="term" value="P:N-glycan processing"/>
    <property type="evidence" value="ECO:0007669"/>
    <property type="project" value="TreeGrafter"/>
</dbReference>
<sequence length="311" mass="35000">MLQLSPFISPPDSAHCLLLSLPYRAELGHCCNASAWLAVTQENTPLGSKLVYDAGRSKSLKVSSGLLEILPEKSPFQDPLYKTCAVVGNGGILRNSSCGSKIDKHQFVIRFNLPSMDFPDDVGRKSSIVTVNPSILQTRFRGLNGRRLPFVKAANSYGKTWFLIPAFSFPGNNEASYRALYALQDSGSQSQVLFFHPHYLSALSKYWHDHGFYTHRLSSGFMLVNAALELCQYITLYGFWPFSLHPDGHSLPHHYYDNVPPNQWLHVMPKEFAYYVDMHFHGVLQLHVGPEAPPSLEVFKARLTRAWSNLV</sequence>
<feature type="disulfide bond" evidence="12">
    <location>
        <begin position="84"/>
        <end position="231"/>
    </location>
</feature>
<dbReference type="Pfam" id="PF00777">
    <property type="entry name" value="Glyco_transf_29"/>
    <property type="match status" value="1"/>
</dbReference>
<evidence type="ECO:0000256" key="4">
    <source>
        <dbReference type="ARBA" id="ARBA00022679"/>
    </source>
</evidence>
<reference evidence="13" key="2">
    <citation type="submission" date="2025-09" db="UniProtKB">
        <authorList>
            <consortium name="Ensembl"/>
        </authorList>
    </citation>
    <scope>IDENTIFICATION</scope>
</reference>
<accession>A0A8C5UDF3</accession>
<evidence type="ECO:0000256" key="2">
    <source>
        <dbReference type="ARBA" id="ARBA00006003"/>
    </source>
</evidence>
<keyword evidence="4" id="KW-0808">Transferase</keyword>
<name>A0A8C5UDF3_9PASS</name>
<dbReference type="InterPro" id="IPR050943">
    <property type="entry name" value="Glycosyltr_29_Sialyltrsf"/>
</dbReference>
<dbReference type="AlphaFoldDB" id="A0A8C5UDF3"/>
<dbReference type="PIRSF" id="PIRSF005557">
    <property type="entry name" value="Sialyl_trans"/>
    <property type="match status" value="1"/>
</dbReference>
<keyword evidence="9" id="KW-0472">Membrane</keyword>
<evidence type="ECO:0000313" key="14">
    <source>
        <dbReference type="Proteomes" id="UP000694560"/>
    </source>
</evidence>
<keyword evidence="7" id="KW-1133">Transmembrane helix</keyword>
<evidence type="ECO:0000256" key="11">
    <source>
        <dbReference type="ARBA" id="ARBA00023180"/>
    </source>
</evidence>
<dbReference type="InterPro" id="IPR038578">
    <property type="entry name" value="GT29-like_sf"/>
</dbReference>
<evidence type="ECO:0000256" key="5">
    <source>
        <dbReference type="ARBA" id="ARBA00022692"/>
    </source>
</evidence>
<evidence type="ECO:0000256" key="8">
    <source>
        <dbReference type="ARBA" id="ARBA00023034"/>
    </source>
</evidence>
<organism evidence="13 14">
    <name type="scientific">Malurus cyaneus samueli</name>
    <dbReference type="NCBI Taxonomy" id="2593467"/>
    <lineage>
        <taxon>Eukaryota</taxon>
        <taxon>Metazoa</taxon>
        <taxon>Chordata</taxon>
        <taxon>Craniata</taxon>
        <taxon>Vertebrata</taxon>
        <taxon>Euteleostomi</taxon>
        <taxon>Archelosauria</taxon>
        <taxon>Archosauria</taxon>
        <taxon>Dinosauria</taxon>
        <taxon>Saurischia</taxon>
        <taxon>Theropoda</taxon>
        <taxon>Coelurosauria</taxon>
        <taxon>Aves</taxon>
        <taxon>Neognathae</taxon>
        <taxon>Neoaves</taxon>
        <taxon>Telluraves</taxon>
        <taxon>Australaves</taxon>
        <taxon>Passeriformes</taxon>
        <taxon>Meliphagoidea</taxon>
        <taxon>Maluridae</taxon>
        <taxon>Malurus</taxon>
    </lineage>
</organism>
<dbReference type="Gene3D" id="3.90.1480.20">
    <property type="entry name" value="Glycosyl transferase family 29"/>
    <property type="match status" value="1"/>
</dbReference>
<evidence type="ECO:0000256" key="10">
    <source>
        <dbReference type="ARBA" id="ARBA00023157"/>
    </source>
</evidence>
<dbReference type="Ensembl" id="ENSMCST00000020629.1">
    <property type="protein sequence ID" value="ENSMCSP00000020112.1"/>
    <property type="gene ID" value="ENSMCSG00000014032.1"/>
</dbReference>
<dbReference type="OrthoDB" id="10264956at2759"/>
<dbReference type="InterPro" id="IPR012163">
    <property type="entry name" value="Sialyl_trans"/>
</dbReference>
<keyword evidence="11" id="KW-0325">Glycoprotein</keyword>
<keyword evidence="3" id="KW-0328">Glycosyltransferase</keyword>
<dbReference type="Proteomes" id="UP000694560">
    <property type="component" value="Unplaced"/>
</dbReference>
<evidence type="ECO:0000313" key="13">
    <source>
        <dbReference type="Ensembl" id="ENSMCSP00000020112.1"/>
    </source>
</evidence>
<dbReference type="PANTHER" id="PTHR11987">
    <property type="entry name" value="ALPHA-2,8-SIALYLTRANSFERASE"/>
    <property type="match status" value="1"/>
</dbReference>
<dbReference type="PANTHER" id="PTHR11987:SF29">
    <property type="entry name" value="ALPHA-2,8-SIALYLTRANSFERASE 8F"/>
    <property type="match status" value="1"/>
</dbReference>
<dbReference type="GO" id="GO:0000139">
    <property type="term" value="C:Golgi membrane"/>
    <property type="evidence" value="ECO:0007669"/>
    <property type="project" value="UniProtKB-SubCell"/>
</dbReference>
<proteinExistence type="inferred from homology"/>
<protein>
    <submittedName>
        <fullName evidence="13">Uncharacterized protein</fullName>
    </submittedName>
</protein>
<reference evidence="13" key="1">
    <citation type="submission" date="2025-08" db="UniProtKB">
        <authorList>
            <consortium name="Ensembl"/>
        </authorList>
    </citation>
    <scope>IDENTIFICATION</scope>
</reference>
<evidence type="ECO:0000256" key="7">
    <source>
        <dbReference type="ARBA" id="ARBA00022989"/>
    </source>
</evidence>
<dbReference type="GO" id="GO:0003828">
    <property type="term" value="F:alpha-N-acetylneuraminate alpha-2,8-sialyltransferase activity"/>
    <property type="evidence" value="ECO:0007669"/>
    <property type="project" value="TreeGrafter"/>
</dbReference>
<comment type="similarity">
    <text evidence="2">Belongs to the glycosyltransferase 29 family.</text>
</comment>